<dbReference type="AlphaFoldDB" id="A0A060HG69"/>
<evidence type="ECO:0000313" key="3">
    <source>
        <dbReference type="Proteomes" id="UP000027093"/>
    </source>
</evidence>
<dbReference type="STRING" id="926571.NVIE_004100"/>
<dbReference type="HOGENOM" id="CLU_2613763_0_0_2"/>
<evidence type="ECO:0000313" key="2">
    <source>
        <dbReference type="EMBL" id="AIC14603.1"/>
    </source>
</evidence>
<organism evidence="2 3">
    <name type="scientific">Nitrososphaera viennensis EN76</name>
    <dbReference type="NCBI Taxonomy" id="926571"/>
    <lineage>
        <taxon>Archaea</taxon>
        <taxon>Nitrososphaerota</taxon>
        <taxon>Nitrososphaeria</taxon>
        <taxon>Nitrososphaerales</taxon>
        <taxon>Nitrososphaeraceae</taxon>
        <taxon>Nitrososphaera</taxon>
    </lineage>
</organism>
<proteinExistence type="predicted"/>
<reference evidence="2 3" key="1">
    <citation type="journal article" date="2014" name="Int. J. Syst. Evol. Microbiol.">
        <title>Nitrososphaera viennensis gen. nov., sp. nov., an aerobic and mesophilic, ammonia-oxidizing archaeon from soil and a member of the archaeal phylum Thaumarchaeota.</title>
        <authorList>
            <person name="Stieglmeier M."/>
            <person name="Klingl A."/>
            <person name="Alves R.J."/>
            <person name="Rittmann S.K."/>
            <person name="Melcher M."/>
            <person name="Leisch N."/>
            <person name="Schleper C."/>
        </authorList>
    </citation>
    <scope>NUCLEOTIDE SEQUENCE [LARGE SCALE GENOMIC DNA]</scope>
    <source>
        <strain evidence="2">EN76</strain>
    </source>
</reference>
<gene>
    <name evidence="2" type="ORF">NVIE_004100</name>
</gene>
<dbReference type="EMBL" id="CP007536">
    <property type="protein sequence ID" value="AIC14603.1"/>
    <property type="molecule type" value="Genomic_DNA"/>
</dbReference>
<dbReference type="KEGG" id="nvn:NVIE_004100"/>
<keyword evidence="3" id="KW-1185">Reference proteome</keyword>
<feature type="domain" description="UspA" evidence="1">
    <location>
        <begin position="10"/>
        <end position="64"/>
    </location>
</feature>
<dbReference type="InterPro" id="IPR006016">
    <property type="entry name" value="UspA"/>
</dbReference>
<name>A0A060HG69_9ARCH</name>
<evidence type="ECO:0000259" key="1">
    <source>
        <dbReference type="Pfam" id="PF00582"/>
    </source>
</evidence>
<protein>
    <recommendedName>
        <fullName evidence="1">UspA domain-containing protein</fullName>
    </recommendedName>
</protein>
<dbReference type="Gene3D" id="3.40.50.620">
    <property type="entry name" value="HUPs"/>
    <property type="match status" value="1"/>
</dbReference>
<dbReference type="SUPFAM" id="SSF52402">
    <property type="entry name" value="Adenine nucleotide alpha hydrolases-like"/>
    <property type="match status" value="1"/>
</dbReference>
<sequence length="78" mass="8758">MNLSEEIPLKKILMPIDGSDSSFKAAKYAIKIAKMSMAEIICMHAVVNPPYVDYKAAGLVIVRYTERAKNMQKHGMTR</sequence>
<dbReference type="InterPro" id="IPR014729">
    <property type="entry name" value="Rossmann-like_a/b/a_fold"/>
</dbReference>
<dbReference type="CDD" id="cd00293">
    <property type="entry name" value="USP-like"/>
    <property type="match status" value="1"/>
</dbReference>
<accession>A0A060HG69</accession>
<dbReference type="Proteomes" id="UP000027093">
    <property type="component" value="Chromosome"/>
</dbReference>
<dbReference type="Pfam" id="PF00582">
    <property type="entry name" value="Usp"/>
    <property type="match status" value="1"/>
</dbReference>